<accession>A0A391NMT9</accession>
<protein>
    <submittedName>
        <fullName evidence="1">Uncharacterized protein</fullName>
    </submittedName>
</protein>
<dbReference type="InterPro" id="IPR015915">
    <property type="entry name" value="Kelch-typ_b-propeller"/>
</dbReference>
<proteinExistence type="predicted"/>
<name>A0A391NMT9_9EUKA</name>
<dbReference type="EMBL" id="BDIP01000557">
    <property type="protein sequence ID" value="GCA62370.1"/>
    <property type="molecule type" value="Genomic_DNA"/>
</dbReference>
<gene>
    <name evidence="1" type="ORF">KIPB_003067</name>
</gene>
<sequence>MSQPRGAITVTRCTLPCPNVPETENGDTFYVSAVVSTDYGGVLVVLKSLEGSVEYLYEMSGAFPDHPMVCTQIATRTDSDAWIKRACLGGQVARTEYWEDITKCDHNSMRRLEITDLADPDSAPQVNKSLSTQYIAANGGPVVTLPETGALFPFPNMQRCLSCGLDCHVVFIPTDPGLRLPLPRNWGAPKANGASLFNPETSVWTEDTRVCPSIWHYRATVVENDTLHVFTDTEGHASHWKYTIQHGWSEQDPVPDAGQGVTSAQCYGRLILLTCDAGLYLHDLVSGDWGRVGDSLERRIVGDRLQHDSTLCFGYYTGHTTLSDVDGTEQQVIPAYLLRLHESLLYPSDEVGWGRLLEWDTDWRVTLGIYKGAKRAPLRRRELVPPN</sequence>
<evidence type="ECO:0000313" key="1">
    <source>
        <dbReference type="EMBL" id="GCA62370.1"/>
    </source>
</evidence>
<keyword evidence="2" id="KW-1185">Reference proteome</keyword>
<dbReference type="Proteomes" id="UP000265618">
    <property type="component" value="Unassembled WGS sequence"/>
</dbReference>
<comment type="caution">
    <text evidence="1">The sequence shown here is derived from an EMBL/GenBank/DDBJ whole genome shotgun (WGS) entry which is preliminary data.</text>
</comment>
<dbReference type="AlphaFoldDB" id="A0A391NMT9"/>
<evidence type="ECO:0000313" key="2">
    <source>
        <dbReference type="Proteomes" id="UP000265618"/>
    </source>
</evidence>
<organism evidence="1 2">
    <name type="scientific">Kipferlia bialata</name>
    <dbReference type="NCBI Taxonomy" id="797122"/>
    <lineage>
        <taxon>Eukaryota</taxon>
        <taxon>Metamonada</taxon>
        <taxon>Carpediemonas-like organisms</taxon>
        <taxon>Kipferlia</taxon>
    </lineage>
</organism>
<dbReference type="SUPFAM" id="SSF117281">
    <property type="entry name" value="Kelch motif"/>
    <property type="match status" value="1"/>
</dbReference>
<reference evidence="1 2" key="1">
    <citation type="journal article" date="2018" name="PLoS ONE">
        <title>The draft genome of Kipferlia bialata reveals reductive genome evolution in fornicate parasites.</title>
        <authorList>
            <person name="Tanifuji G."/>
            <person name="Takabayashi S."/>
            <person name="Kume K."/>
            <person name="Takagi M."/>
            <person name="Nakayama T."/>
            <person name="Kamikawa R."/>
            <person name="Inagaki Y."/>
            <person name="Hashimoto T."/>
        </authorList>
    </citation>
    <scope>NUCLEOTIDE SEQUENCE [LARGE SCALE GENOMIC DNA]</scope>
    <source>
        <strain evidence="1">NY0173</strain>
    </source>
</reference>